<dbReference type="EMBL" id="QOVN01000002">
    <property type="protein sequence ID" value="RXG30458.1"/>
    <property type="molecule type" value="Genomic_DNA"/>
</dbReference>
<dbReference type="OrthoDB" id="9780595at2"/>
<reference evidence="2 5" key="3">
    <citation type="submission" date="2018-07" db="EMBL/GenBank/DDBJ databases">
        <title>Leeuwenhoekiella genomics.</title>
        <authorList>
            <person name="Tahon G."/>
            <person name="Willems A."/>
        </authorList>
    </citation>
    <scope>NUCLEOTIDE SEQUENCE [LARGE SCALE GENOMIC DNA]</scope>
    <source>
        <strain evidence="2 5">LMG 24856</strain>
    </source>
</reference>
<dbReference type="InterPro" id="IPR036291">
    <property type="entry name" value="NAD(P)-bd_dom_sf"/>
</dbReference>
<dbReference type="SUPFAM" id="SSF51735">
    <property type="entry name" value="NAD(P)-binding Rossmann-fold domains"/>
    <property type="match status" value="1"/>
</dbReference>
<dbReference type="EMBL" id="FQXT01000003">
    <property type="protein sequence ID" value="SHI06738.1"/>
    <property type="molecule type" value="Genomic_DNA"/>
</dbReference>
<proteinExistence type="predicted"/>
<gene>
    <name evidence="2" type="ORF">DSM01_1208</name>
    <name evidence="3" type="ORF">SAMN04487999_1915</name>
</gene>
<dbReference type="Proteomes" id="UP000184240">
    <property type="component" value="Unassembled WGS sequence"/>
</dbReference>
<dbReference type="Proteomes" id="UP000290037">
    <property type="component" value="Unassembled WGS sequence"/>
</dbReference>
<dbReference type="RefSeq" id="WP_072982539.1">
    <property type="nucleotide sequence ID" value="NZ_FQXT01000003.1"/>
</dbReference>
<evidence type="ECO:0000313" key="4">
    <source>
        <dbReference type="Proteomes" id="UP000184240"/>
    </source>
</evidence>
<reference evidence="4" key="2">
    <citation type="submission" date="2016-11" db="EMBL/GenBank/DDBJ databases">
        <authorList>
            <person name="Varghese N."/>
            <person name="Submissions S."/>
        </authorList>
    </citation>
    <scope>NUCLEOTIDE SEQUENCE [LARGE SCALE GENOMIC DNA]</scope>
    <source>
        <strain evidence="4">DSM 19859</strain>
    </source>
</reference>
<keyword evidence="5" id="KW-1185">Reference proteome</keyword>
<evidence type="ECO:0000313" key="3">
    <source>
        <dbReference type="EMBL" id="SHI06738.1"/>
    </source>
</evidence>
<dbReference type="CDD" id="cd05269">
    <property type="entry name" value="TMR_SDR_a"/>
    <property type="match status" value="1"/>
</dbReference>
<reference evidence="3" key="1">
    <citation type="submission" date="2016-11" db="EMBL/GenBank/DDBJ databases">
        <authorList>
            <person name="Jaros S."/>
            <person name="Januszkiewicz K."/>
            <person name="Wedrychowicz H."/>
        </authorList>
    </citation>
    <scope>NUCLEOTIDE SEQUENCE [LARGE SCALE GENOMIC DNA]</scope>
    <source>
        <strain evidence="3">DSM 19859</strain>
    </source>
</reference>
<accession>A0A1M5Y4K7</accession>
<protein>
    <submittedName>
        <fullName evidence="3">NAD(P)H dehydrogenase (Quinone)</fullName>
    </submittedName>
</protein>
<dbReference type="PANTHER" id="PTHR47129:SF1">
    <property type="entry name" value="NMRA-LIKE DOMAIN-CONTAINING PROTEIN"/>
    <property type="match status" value="1"/>
</dbReference>
<dbReference type="PANTHER" id="PTHR47129">
    <property type="entry name" value="QUINONE OXIDOREDUCTASE 2"/>
    <property type="match status" value="1"/>
</dbReference>
<evidence type="ECO:0000313" key="2">
    <source>
        <dbReference type="EMBL" id="RXG30458.1"/>
    </source>
</evidence>
<dbReference type="Pfam" id="PF05368">
    <property type="entry name" value="NmrA"/>
    <property type="match status" value="1"/>
</dbReference>
<dbReference type="InterPro" id="IPR052718">
    <property type="entry name" value="NmrA-type_oxidoreductase"/>
</dbReference>
<name>A0A1M5Y4K7_9FLAO</name>
<sequence>MSTFLITGATGGLGSSVIKVLSKDVNPNEIAVLVRDAQSEKAQEYKAQGFDLRIANYNDADALTKAFQGIEVLYFVSANDIFSRDAQHKNVIEAAEEANIKHVIYTSAGRKDESQESPVAAVMDAHIKTEKWLQESEMIYTILRHNLYAEVVPMFLGDKEALLNSKTVFLPTGEGKTAFASRNDLAEAGAFVLKNHKAHQNKIYTLDGLEAVDFTKIAAILSKITREEISYVSPDLETFKTTMTTYGVPEDAIGMMLSFSLGIAQGEFDSERKDLEKLLGRKPQTLKSFLSEVYA</sequence>
<evidence type="ECO:0000259" key="1">
    <source>
        <dbReference type="Pfam" id="PF05368"/>
    </source>
</evidence>
<dbReference type="AlphaFoldDB" id="A0A1M5Y4K7"/>
<dbReference type="STRING" id="573501.SAMN04487999_1915"/>
<dbReference type="Gene3D" id="3.90.25.10">
    <property type="entry name" value="UDP-galactose 4-epimerase, domain 1"/>
    <property type="match status" value="1"/>
</dbReference>
<dbReference type="InterPro" id="IPR008030">
    <property type="entry name" value="NmrA-like"/>
</dbReference>
<organism evidence="3 4">
    <name type="scientific">Leeuwenhoekiella palythoae</name>
    <dbReference type="NCBI Taxonomy" id="573501"/>
    <lineage>
        <taxon>Bacteria</taxon>
        <taxon>Pseudomonadati</taxon>
        <taxon>Bacteroidota</taxon>
        <taxon>Flavobacteriia</taxon>
        <taxon>Flavobacteriales</taxon>
        <taxon>Flavobacteriaceae</taxon>
        <taxon>Leeuwenhoekiella</taxon>
    </lineage>
</organism>
<feature type="domain" description="NmrA-like" evidence="1">
    <location>
        <begin position="2"/>
        <end position="289"/>
    </location>
</feature>
<dbReference type="Gene3D" id="3.40.50.720">
    <property type="entry name" value="NAD(P)-binding Rossmann-like Domain"/>
    <property type="match status" value="1"/>
</dbReference>
<evidence type="ECO:0000313" key="5">
    <source>
        <dbReference type="Proteomes" id="UP000290037"/>
    </source>
</evidence>